<proteinExistence type="predicted"/>
<dbReference type="EMBL" id="CP000254">
    <property type="protein sequence ID" value="ABD41679.1"/>
    <property type="molecule type" value="Genomic_DNA"/>
</dbReference>
<dbReference type="AlphaFoldDB" id="Q2FM85"/>
<organism evidence="1 2">
    <name type="scientific">Methanospirillum hungatei JF-1 (strain ATCC 27890 / DSM 864 / NBRC 100397 / JF-1)</name>
    <dbReference type="NCBI Taxonomy" id="323259"/>
    <lineage>
        <taxon>Archaea</taxon>
        <taxon>Methanobacteriati</taxon>
        <taxon>Methanobacteriota</taxon>
        <taxon>Stenosarchaea group</taxon>
        <taxon>Methanomicrobia</taxon>
        <taxon>Methanomicrobiales</taxon>
        <taxon>Methanospirillaceae</taxon>
        <taxon>Methanospirillum</taxon>
    </lineage>
</organism>
<sequence length="250" mass="27636">MNISLYLQLGLIMAFIVGVVSATDNQIPNDIQTAVVDALTKADLISFTDESEQSRELIQTVREEFTNITGQISDYSGSGEITSDTAGLLTDYIQLWDTLLVAYDFMIQGGDHKLKGYDAILSNETNRYETGLQEFKAAKEMYDNAYEGLNNTQSLFSSFDVNTMSELLPDASIPSLVSVNKMLFRLRDTALICQAYQDFCSAEIAKETSGDVNSTEVQEPLNAATTMMKKLIPSPYVGQEAELFANITFT</sequence>
<protein>
    <submittedName>
        <fullName evidence="1">Uncharacterized protein</fullName>
    </submittedName>
</protein>
<reference evidence="2" key="1">
    <citation type="journal article" date="2016" name="Stand. Genomic Sci.">
        <title>Complete genome sequence of Methanospirillum hungatei type strain JF1.</title>
        <authorList>
            <person name="Gunsalus R.P."/>
            <person name="Cook L.E."/>
            <person name="Crable B."/>
            <person name="Rohlin L."/>
            <person name="McDonald E."/>
            <person name="Mouttaki H."/>
            <person name="Sieber J.R."/>
            <person name="Poweleit N."/>
            <person name="Zhou H."/>
            <person name="Lapidus A.L."/>
            <person name="Daligault H.E."/>
            <person name="Land M."/>
            <person name="Gilna P."/>
            <person name="Ivanova N."/>
            <person name="Kyrpides N."/>
            <person name="Culley D.E."/>
            <person name="McInerney M.J."/>
        </authorList>
    </citation>
    <scope>NUCLEOTIDE SEQUENCE [LARGE SCALE GENOMIC DNA]</scope>
    <source>
        <strain evidence="2">ATCC 27890 / DSM 864 / NBRC 100397 / JF-1</strain>
    </source>
</reference>
<dbReference type="InParanoid" id="Q2FM85"/>
<keyword evidence="2" id="KW-1185">Reference proteome</keyword>
<dbReference type="Proteomes" id="UP000001941">
    <property type="component" value="Chromosome"/>
</dbReference>
<dbReference type="EnsemblBacteria" id="ABD41679">
    <property type="protein sequence ID" value="ABD41679"/>
    <property type="gene ID" value="Mhun_1969"/>
</dbReference>
<evidence type="ECO:0000313" key="2">
    <source>
        <dbReference type="Proteomes" id="UP000001941"/>
    </source>
</evidence>
<gene>
    <name evidence="1" type="ordered locus">Mhun_1969</name>
</gene>
<evidence type="ECO:0000313" key="1">
    <source>
        <dbReference type="EMBL" id="ABD41679.1"/>
    </source>
</evidence>
<dbReference type="STRING" id="323259.Mhun_1969"/>
<dbReference type="KEGG" id="mhu:Mhun_1969"/>
<name>Q2FM85_METHJ</name>
<dbReference type="HOGENOM" id="CLU_1109505_0_0_2"/>
<accession>Q2FM85</accession>